<proteinExistence type="predicted"/>
<organism evidence="3 4">
    <name type="scientific">Cyberlindnera fabianii</name>
    <name type="common">Yeast</name>
    <name type="synonym">Hansenula fabianii</name>
    <dbReference type="NCBI Taxonomy" id="36022"/>
    <lineage>
        <taxon>Eukaryota</taxon>
        <taxon>Fungi</taxon>
        <taxon>Dikarya</taxon>
        <taxon>Ascomycota</taxon>
        <taxon>Saccharomycotina</taxon>
        <taxon>Saccharomycetes</taxon>
        <taxon>Phaffomycetales</taxon>
        <taxon>Phaffomycetaceae</taxon>
        <taxon>Cyberlindnera</taxon>
    </lineage>
</organism>
<gene>
    <name evidence="3" type="ORF">BON22_4177</name>
</gene>
<dbReference type="EMBL" id="MPUK01000009">
    <property type="protein sequence ID" value="ONH65748.1"/>
    <property type="molecule type" value="Genomic_DNA"/>
</dbReference>
<feature type="domain" description="4'-phosphopantetheinyl transferase" evidence="2">
    <location>
        <begin position="5"/>
        <end position="108"/>
    </location>
</feature>
<dbReference type="Proteomes" id="UP000189513">
    <property type="component" value="Unassembled WGS sequence"/>
</dbReference>
<sequence>MTVLGIGCDVLKISRIASLVTKHGLGSPFLTRFGHRVLHKSELPTYQQLQDSKDLDGVVRHLSGSWALKEAVYKTLDDSVQEKFRFNEWARGSTSRGRPTILSEIYQQHHPNEEFLASISHDGGILMATVVRQLKKT</sequence>
<protein>
    <submittedName>
        <fullName evidence="3">Holo-[acyl-carrier-protein] synthase</fullName>
    </submittedName>
</protein>
<comment type="caution">
    <text evidence="3">The sequence shown here is derived from an EMBL/GenBank/DDBJ whole genome shotgun (WGS) entry which is preliminary data.</text>
</comment>
<evidence type="ECO:0000259" key="2">
    <source>
        <dbReference type="Pfam" id="PF01648"/>
    </source>
</evidence>
<reference evidence="4" key="1">
    <citation type="journal article" date="2017" name="Genome Announc.">
        <title>Genome sequences of Cyberlindnera fabianii 65, Pichia kudriavzevii 129, and Saccharomyces cerevisiae 131 isolated from fermented masau fruits in Zimbabwe.</title>
        <authorList>
            <person name="van Rijswijck I.M.H."/>
            <person name="Derks M.F.L."/>
            <person name="Abee T."/>
            <person name="de Ridder D."/>
            <person name="Smid E.J."/>
        </authorList>
    </citation>
    <scope>NUCLEOTIDE SEQUENCE [LARGE SCALE GENOMIC DNA]</scope>
    <source>
        <strain evidence="4">65</strain>
    </source>
</reference>
<dbReference type="AlphaFoldDB" id="A0A1V2L1F9"/>
<dbReference type="Pfam" id="PF01648">
    <property type="entry name" value="ACPS"/>
    <property type="match status" value="1"/>
</dbReference>
<evidence type="ECO:0000313" key="3">
    <source>
        <dbReference type="EMBL" id="ONH65748.1"/>
    </source>
</evidence>
<dbReference type="VEuPathDB" id="FungiDB:BON22_4177"/>
<dbReference type="InterPro" id="IPR037143">
    <property type="entry name" value="4-PPantetheinyl_Trfase_dom_sf"/>
</dbReference>
<dbReference type="InterPro" id="IPR008278">
    <property type="entry name" value="4-PPantetheinyl_Trfase_dom"/>
</dbReference>
<keyword evidence="4" id="KW-1185">Reference proteome</keyword>
<evidence type="ECO:0000313" key="4">
    <source>
        <dbReference type="Proteomes" id="UP000189513"/>
    </source>
</evidence>
<accession>A0A1V2L1F9</accession>
<dbReference type="GO" id="GO:0000287">
    <property type="term" value="F:magnesium ion binding"/>
    <property type="evidence" value="ECO:0007669"/>
    <property type="project" value="InterPro"/>
</dbReference>
<dbReference type="STRING" id="36022.A0A1V2L1F9"/>
<keyword evidence="1" id="KW-0808">Transferase</keyword>
<dbReference type="OMA" id="CCKEAVF"/>
<dbReference type="Gene3D" id="3.90.470.20">
    <property type="entry name" value="4'-phosphopantetheinyl transferase domain"/>
    <property type="match status" value="1"/>
</dbReference>
<dbReference type="GO" id="GO:0008897">
    <property type="term" value="F:holo-[acyl-carrier-protein] synthase activity"/>
    <property type="evidence" value="ECO:0007669"/>
    <property type="project" value="InterPro"/>
</dbReference>
<evidence type="ECO:0000256" key="1">
    <source>
        <dbReference type="ARBA" id="ARBA00022679"/>
    </source>
</evidence>
<name>A0A1V2L1F9_CYBFA</name>
<dbReference type="SUPFAM" id="SSF56214">
    <property type="entry name" value="4'-phosphopantetheinyl transferase"/>
    <property type="match status" value="1"/>
</dbReference>